<evidence type="ECO:0000313" key="3">
    <source>
        <dbReference type="Proteomes" id="UP000813427"/>
    </source>
</evidence>
<keyword evidence="3" id="KW-1185">Reference proteome</keyword>
<feature type="region of interest" description="Disordered" evidence="1">
    <location>
        <begin position="147"/>
        <end position="172"/>
    </location>
</feature>
<accession>A0A8K0WCV6</accession>
<dbReference type="Proteomes" id="UP000813427">
    <property type="component" value="Unassembled WGS sequence"/>
</dbReference>
<dbReference type="Pfam" id="PF09428">
    <property type="entry name" value="DUF2011"/>
    <property type="match status" value="1"/>
</dbReference>
<protein>
    <submittedName>
        <fullName evidence="2">Uncharacterized protein</fullName>
    </submittedName>
</protein>
<feature type="compositionally biased region" description="Basic and acidic residues" evidence="1">
    <location>
        <begin position="337"/>
        <end position="348"/>
    </location>
</feature>
<feature type="compositionally biased region" description="Basic and acidic residues" evidence="1">
    <location>
        <begin position="149"/>
        <end position="162"/>
    </location>
</feature>
<organism evidence="2 3">
    <name type="scientific">Fusarium tricinctum</name>
    <dbReference type="NCBI Taxonomy" id="61284"/>
    <lineage>
        <taxon>Eukaryota</taxon>
        <taxon>Fungi</taxon>
        <taxon>Dikarya</taxon>
        <taxon>Ascomycota</taxon>
        <taxon>Pezizomycotina</taxon>
        <taxon>Sordariomycetes</taxon>
        <taxon>Hypocreomycetidae</taxon>
        <taxon>Hypocreales</taxon>
        <taxon>Nectriaceae</taxon>
        <taxon>Fusarium</taxon>
        <taxon>Fusarium tricinctum species complex</taxon>
    </lineage>
</organism>
<dbReference type="EMBL" id="JAGPXF010000003">
    <property type="protein sequence ID" value="KAH7251729.1"/>
    <property type="molecule type" value="Genomic_DNA"/>
</dbReference>
<comment type="caution">
    <text evidence="2">The sequence shown here is derived from an EMBL/GenBank/DDBJ whole genome shotgun (WGS) entry which is preliminary data.</text>
</comment>
<dbReference type="OrthoDB" id="5425061at2759"/>
<evidence type="ECO:0000256" key="1">
    <source>
        <dbReference type="SAM" id="MobiDB-lite"/>
    </source>
</evidence>
<feature type="compositionally biased region" description="Basic and acidic residues" evidence="1">
    <location>
        <begin position="299"/>
        <end position="319"/>
    </location>
</feature>
<feature type="compositionally biased region" description="Basic residues" evidence="1">
    <location>
        <begin position="281"/>
        <end position="298"/>
    </location>
</feature>
<evidence type="ECO:0000313" key="2">
    <source>
        <dbReference type="EMBL" id="KAH7251729.1"/>
    </source>
</evidence>
<gene>
    <name evidence="2" type="ORF">BKA59DRAFT_472725</name>
</gene>
<name>A0A8K0WCV6_9HYPO</name>
<feature type="compositionally biased region" description="Basic residues" evidence="1">
    <location>
        <begin position="320"/>
        <end position="336"/>
    </location>
</feature>
<reference evidence="2" key="1">
    <citation type="journal article" date="2021" name="Nat. Commun.">
        <title>Genetic determinants of endophytism in the Arabidopsis root mycobiome.</title>
        <authorList>
            <person name="Mesny F."/>
            <person name="Miyauchi S."/>
            <person name="Thiergart T."/>
            <person name="Pickel B."/>
            <person name="Atanasova L."/>
            <person name="Karlsson M."/>
            <person name="Huettel B."/>
            <person name="Barry K.W."/>
            <person name="Haridas S."/>
            <person name="Chen C."/>
            <person name="Bauer D."/>
            <person name="Andreopoulos W."/>
            <person name="Pangilinan J."/>
            <person name="LaButti K."/>
            <person name="Riley R."/>
            <person name="Lipzen A."/>
            <person name="Clum A."/>
            <person name="Drula E."/>
            <person name="Henrissat B."/>
            <person name="Kohler A."/>
            <person name="Grigoriev I.V."/>
            <person name="Martin F.M."/>
            <person name="Hacquard S."/>
        </authorList>
    </citation>
    <scope>NUCLEOTIDE SEQUENCE</scope>
    <source>
        <strain evidence="2">MPI-SDFR-AT-0068</strain>
    </source>
</reference>
<feature type="region of interest" description="Disordered" evidence="1">
    <location>
        <begin position="264"/>
        <end position="363"/>
    </location>
</feature>
<dbReference type="AlphaFoldDB" id="A0A8K0WCV6"/>
<sequence>MQSDKIRKSAGRRKFGLHRGIFETIQTRSVTFIRGASIGGTHFVPHPSTSFCRNRAISLYPHYHLLGGETCSQTHNLVSFNQLFILRIYCATMFEVPEAKRIRREDLNGSDDGADHDSTQDAELRAKLNAQMARSLGMDMYIEPSYDVSTKESRAPESNESKESDDDDNMVDAAGEDHEEEFAFRLFSKAPPTQKIVLEEDTGPTGVGAFVAGRPLSYYVVTKVPARQKQEYTIAAMSGDQILAKSHERAWGLELPWKVTNTTVTRKASSSDKTEVEVAGGRRRPGKKQRISLRKRAKAKEEKEAADAKKMAEKEEHIKDKKKRMNRLKKLRKKAKAKEQKQTSKGEGRGQSPDSGDDSTDSE</sequence>
<dbReference type="InterPro" id="IPR018555">
    <property type="entry name" value="C630.06c-like"/>
</dbReference>
<proteinExistence type="predicted"/>